<dbReference type="PRINTS" id="PR00207">
    <property type="entry name" value="FLAGELLIN"/>
</dbReference>
<comment type="function">
    <text evidence="3">Flagellin is the subunit protein which polymerizes to form the filaments of bacterial flagella.</text>
</comment>
<dbReference type="SUPFAM" id="SSF64518">
    <property type="entry name" value="Phase 1 flagellin"/>
    <property type="match status" value="1"/>
</dbReference>
<dbReference type="Gene3D" id="1.20.1330.10">
    <property type="entry name" value="f41 fragment of flagellin, N-terminal domain"/>
    <property type="match status" value="1"/>
</dbReference>
<feature type="domain" description="Flagellin N-terminal" evidence="4">
    <location>
        <begin position="5"/>
        <end position="142"/>
    </location>
</feature>
<comment type="caution">
    <text evidence="6">The sequence shown here is derived from an EMBL/GenBank/DDBJ whole genome shotgun (WGS) entry which is preliminary data.</text>
</comment>
<dbReference type="InterPro" id="IPR001029">
    <property type="entry name" value="Flagellin_N"/>
</dbReference>
<evidence type="ECO:0000259" key="5">
    <source>
        <dbReference type="Pfam" id="PF00700"/>
    </source>
</evidence>
<evidence type="ECO:0000259" key="4">
    <source>
        <dbReference type="Pfam" id="PF00669"/>
    </source>
</evidence>
<evidence type="ECO:0000256" key="1">
    <source>
        <dbReference type="ARBA" id="ARBA00005709"/>
    </source>
</evidence>
<dbReference type="InterPro" id="IPR042187">
    <property type="entry name" value="Flagellin_C_sub2"/>
</dbReference>
<dbReference type="EMBL" id="JBHRSL010000001">
    <property type="protein sequence ID" value="MFC3050448.1"/>
    <property type="molecule type" value="Genomic_DNA"/>
</dbReference>
<dbReference type="Gene3D" id="6.10.10.10">
    <property type="entry name" value="Flagellar export chaperone, C-terminal domain"/>
    <property type="match status" value="1"/>
</dbReference>
<accession>A0ABV7CZV2</accession>
<dbReference type="RefSeq" id="WP_316242969.1">
    <property type="nucleotide sequence ID" value="NZ_CP061205.1"/>
</dbReference>
<dbReference type="PANTHER" id="PTHR42792">
    <property type="entry name" value="FLAGELLIN"/>
    <property type="match status" value="1"/>
</dbReference>
<dbReference type="InterPro" id="IPR046358">
    <property type="entry name" value="Flagellin_C"/>
</dbReference>
<keyword evidence="2 3" id="KW-0975">Bacterial flagellum</keyword>
<evidence type="ECO:0000313" key="6">
    <source>
        <dbReference type="EMBL" id="MFC3050448.1"/>
    </source>
</evidence>
<feature type="domain" description="Flagellin C-terminal" evidence="5">
    <location>
        <begin position="310"/>
        <end position="394"/>
    </location>
</feature>
<protein>
    <recommendedName>
        <fullName evidence="3">Flagellin</fullName>
    </recommendedName>
</protein>
<evidence type="ECO:0000256" key="2">
    <source>
        <dbReference type="ARBA" id="ARBA00023143"/>
    </source>
</evidence>
<dbReference type="Pfam" id="PF00669">
    <property type="entry name" value="Flagellin_N"/>
    <property type="match status" value="1"/>
</dbReference>
<keyword evidence="6" id="KW-0966">Cell projection</keyword>
<organism evidence="6 7">
    <name type="scientific">Kordiimonas pumila</name>
    <dbReference type="NCBI Taxonomy" id="2161677"/>
    <lineage>
        <taxon>Bacteria</taxon>
        <taxon>Pseudomonadati</taxon>
        <taxon>Pseudomonadota</taxon>
        <taxon>Alphaproteobacteria</taxon>
        <taxon>Kordiimonadales</taxon>
        <taxon>Kordiimonadaceae</taxon>
        <taxon>Kordiimonas</taxon>
    </lineage>
</organism>
<proteinExistence type="inferred from homology"/>
<dbReference type="Pfam" id="PF00700">
    <property type="entry name" value="Flagellin_C"/>
    <property type="match status" value="1"/>
</dbReference>
<evidence type="ECO:0000313" key="7">
    <source>
        <dbReference type="Proteomes" id="UP001595444"/>
    </source>
</evidence>
<reference evidence="7" key="1">
    <citation type="journal article" date="2019" name="Int. J. Syst. Evol. Microbiol.">
        <title>The Global Catalogue of Microorganisms (GCM) 10K type strain sequencing project: providing services to taxonomists for standard genome sequencing and annotation.</title>
        <authorList>
            <consortium name="The Broad Institute Genomics Platform"/>
            <consortium name="The Broad Institute Genome Sequencing Center for Infectious Disease"/>
            <person name="Wu L."/>
            <person name="Ma J."/>
        </authorList>
    </citation>
    <scope>NUCLEOTIDE SEQUENCE [LARGE SCALE GENOMIC DNA]</scope>
    <source>
        <strain evidence="7">KCTC 62164</strain>
    </source>
</reference>
<keyword evidence="6" id="KW-0969">Cilium</keyword>
<dbReference type="InterPro" id="IPR001492">
    <property type="entry name" value="Flagellin"/>
</dbReference>
<dbReference type="Proteomes" id="UP001595444">
    <property type="component" value="Unassembled WGS sequence"/>
</dbReference>
<dbReference type="PANTHER" id="PTHR42792:SF2">
    <property type="entry name" value="FLAGELLIN"/>
    <property type="match status" value="1"/>
</dbReference>
<comment type="similarity">
    <text evidence="1 3">Belongs to the bacterial flagellin family.</text>
</comment>
<evidence type="ECO:0000256" key="3">
    <source>
        <dbReference type="RuleBase" id="RU362073"/>
    </source>
</evidence>
<keyword evidence="7" id="KW-1185">Reference proteome</keyword>
<sequence>MSFSVNTNAGALAALQNLNKTSTSLDVTQTRINTGLKVSSVKDNAAVYSIAQTLRGNVAGLNAVNNSLDRARSVVDVALAAAEATSDLLIEMRELAVAGSDAGLDADSRTAMSEKYTQLRDQIESIVNNATFNGRNVADGTNAISAITDDNGTSTISIAASDLTLSTLSLEDSNLITYGAALPSGTPVSLAGTTIAASSDSEFRAALVNAQTDNGGNFGGETIDGSTGVTTNNVGGTPTVEFEEGLKTYLGLTGADYSSGRVDGYAYDVTFSGSTSLYLVRDGASSYLTLGNPAGGGSADSSAASEQAVTAIDAAIDSVNTTLSTLGATANRLDIQKQFAGQLSDGIEVGIGNLVDADLAKESATLQAIQTKQQLGLQALSIANQAPSTVLSLFR</sequence>
<gene>
    <name evidence="6" type="ORF">ACFOKA_00870</name>
</gene>
<keyword evidence="3" id="KW-0964">Secreted</keyword>
<keyword evidence="6" id="KW-0282">Flagellum</keyword>
<name>A0ABV7CZV2_9PROT</name>
<comment type="subcellular location">
    <subcellularLocation>
        <location evidence="3">Secreted</location>
    </subcellularLocation>
    <subcellularLocation>
        <location evidence="3">Bacterial flagellum</location>
    </subcellularLocation>
</comment>